<dbReference type="GO" id="GO:0004497">
    <property type="term" value="F:monooxygenase activity"/>
    <property type="evidence" value="ECO:0007669"/>
    <property type="project" value="UniProtKB-KW"/>
</dbReference>
<sequence>MAVFASLLPVLALPSWVAVGIAVLLVYKFVIYPSFLSPLARIPAARWHARFLPFYSLYLKYTGTESRTTLKLHQRYGPVVRLGPNELTVNCYEGGIKTIYGGGFPKTDWYQNGFANYETENVFTVKGKEHGQIKRVFSHTLANSTILSSSSIRARAWRAIFDQLCPILRQSCKSRTPIDIHPLNYAYAMDTYTSFQLGDELATDFLTDADTREWYLNHSKTLLATQNFFWATEVPNLTNWLFKLGFQPIPFDAIESKLALEDFFIKKYDRAAQVLNGEETHSQDTSKRPTLFALAHARFGNIYKDSESPGRQPYPHRLQIASNLYDQSLAATENNGIALTYVHYELARRPEVQSALRTELLAAEPDLITADNTFGDPKAIESLRLLDAIVTETLRIHPPAGAALPRTTPGPGTSTIGGFEGIPPGVRVEARAWALHRNPDVFPEPEEWRPERWLGATPGQLTEMKRWFWAFGSGPRMCTGNHFAMLSIKLAIAAIYLHFSTSVVDAEGVDMEQEDAVVSRPKGDKLMLQFHEI</sequence>
<organism evidence="8 9">
    <name type="scientific">Lasiosphaeris hirsuta</name>
    <dbReference type="NCBI Taxonomy" id="260670"/>
    <lineage>
        <taxon>Eukaryota</taxon>
        <taxon>Fungi</taxon>
        <taxon>Dikarya</taxon>
        <taxon>Ascomycota</taxon>
        <taxon>Pezizomycotina</taxon>
        <taxon>Sordariomycetes</taxon>
        <taxon>Sordariomycetidae</taxon>
        <taxon>Sordariales</taxon>
        <taxon>Lasiosphaeriaceae</taxon>
        <taxon>Lasiosphaeris</taxon>
    </lineage>
</organism>
<dbReference type="GO" id="GO:0005506">
    <property type="term" value="F:iron ion binding"/>
    <property type="evidence" value="ECO:0007669"/>
    <property type="project" value="InterPro"/>
</dbReference>
<keyword evidence="6" id="KW-0560">Oxidoreductase</keyword>
<evidence type="ECO:0000256" key="2">
    <source>
        <dbReference type="ARBA" id="ARBA00010617"/>
    </source>
</evidence>
<keyword evidence="9" id="KW-1185">Reference proteome</keyword>
<evidence type="ECO:0000256" key="7">
    <source>
        <dbReference type="PIRSR" id="PIRSR602403-1"/>
    </source>
</evidence>
<dbReference type="AlphaFoldDB" id="A0AA39ZVI8"/>
<dbReference type="PANTHER" id="PTHR24305:SF166">
    <property type="entry name" value="CYTOCHROME P450 12A4, MITOCHONDRIAL-RELATED"/>
    <property type="match status" value="1"/>
</dbReference>
<feature type="binding site" description="axial binding residue" evidence="7">
    <location>
        <position position="478"/>
    </location>
    <ligand>
        <name>heme</name>
        <dbReference type="ChEBI" id="CHEBI:30413"/>
    </ligand>
    <ligandPart>
        <name>Fe</name>
        <dbReference type="ChEBI" id="CHEBI:18248"/>
    </ligandPart>
</feature>
<dbReference type="InterPro" id="IPR050121">
    <property type="entry name" value="Cytochrome_P450_monoxygenase"/>
</dbReference>
<accession>A0AA39ZVI8</accession>
<dbReference type="GO" id="GO:0016705">
    <property type="term" value="F:oxidoreductase activity, acting on paired donors, with incorporation or reduction of molecular oxygen"/>
    <property type="evidence" value="ECO:0007669"/>
    <property type="project" value="InterPro"/>
</dbReference>
<evidence type="ECO:0000256" key="5">
    <source>
        <dbReference type="ARBA" id="ARBA00023004"/>
    </source>
</evidence>
<evidence type="ECO:0000313" key="9">
    <source>
        <dbReference type="Proteomes" id="UP001172102"/>
    </source>
</evidence>
<dbReference type="InterPro" id="IPR001128">
    <property type="entry name" value="Cyt_P450"/>
</dbReference>
<dbReference type="Pfam" id="PF00067">
    <property type="entry name" value="p450"/>
    <property type="match status" value="1"/>
</dbReference>
<dbReference type="PANTHER" id="PTHR24305">
    <property type="entry name" value="CYTOCHROME P450"/>
    <property type="match status" value="1"/>
</dbReference>
<dbReference type="PRINTS" id="PR00465">
    <property type="entry name" value="EP450IV"/>
</dbReference>
<dbReference type="Proteomes" id="UP001172102">
    <property type="component" value="Unassembled WGS sequence"/>
</dbReference>
<dbReference type="EMBL" id="JAUKUA010000007">
    <property type="protein sequence ID" value="KAK0704506.1"/>
    <property type="molecule type" value="Genomic_DNA"/>
</dbReference>
<keyword evidence="3 7" id="KW-0349">Heme</keyword>
<keyword evidence="4 7" id="KW-0479">Metal-binding</keyword>
<dbReference type="CDD" id="cd11059">
    <property type="entry name" value="CYP_fungal"/>
    <property type="match status" value="1"/>
</dbReference>
<evidence type="ECO:0000256" key="6">
    <source>
        <dbReference type="ARBA" id="ARBA00023033"/>
    </source>
</evidence>
<dbReference type="InterPro" id="IPR036396">
    <property type="entry name" value="Cyt_P450_sf"/>
</dbReference>
<proteinExistence type="inferred from homology"/>
<comment type="similarity">
    <text evidence="2">Belongs to the cytochrome P450 family.</text>
</comment>
<evidence type="ECO:0000256" key="1">
    <source>
        <dbReference type="ARBA" id="ARBA00001971"/>
    </source>
</evidence>
<comment type="caution">
    <text evidence="8">The sequence shown here is derived from an EMBL/GenBank/DDBJ whole genome shotgun (WGS) entry which is preliminary data.</text>
</comment>
<evidence type="ECO:0000256" key="3">
    <source>
        <dbReference type="ARBA" id="ARBA00022617"/>
    </source>
</evidence>
<dbReference type="GO" id="GO:0020037">
    <property type="term" value="F:heme binding"/>
    <property type="evidence" value="ECO:0007669"/>
    <property type="project" value="InterPro"/>
</dbReference>
<protein>
    <submittedName>
        <fullName evidence="8">Cytochrome P450</fullName>
    </submittedName>
</protein>
<evidence type="ECO:0000256" key="4">
    <source>
        <dbReference type="ARBA" id="ARBA00022723"/>
    </source>
</evidence>
<name>A0AA39ZVI8_9PEZI</name>
<gene>
    <name evidence="8" type="ORF">B0H67DRAFT_591552</name>
</gene>
<keyword evidence="6" id="KW-0503">Monooxygenase</keyword>
<evidence type="ECO:0000313" key="8">
    <source>
        <dbReference type="EMBL" id="KAK0704506.1"/>
    </source>
</evidence>
<dbReference type="InterPro" id="IPR002403">
    <property type="entry name" value="Cyt_P450_E_grp-IV"/>
</dbReference>
<dbReference type="PRINTS" id="PR00385">
    <property type="entry name" value="P450"/>
</dbReference>
<reference evidence="8" key="1">
    <citation type="submission" date="2023-06" db="EMBL/GenBank/DDBJ databases">
        <title>Genome-scale phylogeny and comparative genomics of the fungal order Sordariales.</title>
        <authorList>
            <consortium name="Lawrence Berkeley National Laboratory"/>
            <person name="Hensen N."/>
            <person name="Bonometti L."/>
            <person name="Westerberg I."/>
            <person name="Brannstrom I.O."/>
            <person name="Guillou S."/>
            <person name="Cros-Aarteil S."/>
            <person name="Calhoun S."/>
            <person name="Haridas S."/>
            <person name="Kuo A."/>
            <person name="Mondo S."/>
            <person name="Pangilinan J."/>
            <person name="Riley R."/>
            <person name="Labutti K."/>
            <person name="Andreopoulos B."/>
            <person name="Lipzen A."/>
            <person name="Chen C."/>
            <person name="Yanf M."/>
            <person name="Daum C."/>
            <person name="Ng V."/>
            <person name="Clum A."/>
            <person name="Steindorff A."/>
            <person name="Ohm R."/>
            <person name="Martin F."/>
            <person name="Silar P."/>
            <person name="Natvig D."/>
            <person name="Lalanne C."/>
            <person name="Gautier V."/>
            <person name="Ament-Velasquez S.L."/>
            <person name="Kruys A."/>
            <person name="Hutchinson M.I."/>
            <person name="Powell A.J."/>
            <person name="Barry K."/>
            <person name="Miller A.N."/>
            <person name="Grigoriev I.V."/>
            <person name="Debuchy R."/>
            <person name="Gladieux P."/>
            <person name="Thoren M.H."/>
            <person name="Johannesson H."/>
        </authorList>
    </citation>
    <scope>NUCLEOTIDE SEQUENCE</scope>
    <source>
        <strain evidence="8">SMH4607-1</strain>
    </source>
</reference>
<keyword evidence="5 7" id="KW-0408">Iron</keyword>
<dbReference type="SUPFAM" id="SSF48264">
    <property type="entry name" value="Cytochrome P450"/>
    <property type="match status" value="1"/>
</dbReference>
<dbReference type="Gene3D" id="1.10.630.10">
    <property type="entry name" value="Cytochrome P450"/>
    <property type="match status" value="1"/>
</dbReference>
<comment type="cofactor">
    <cofactor evidence="1 7">
        <name>heme</name>
        <dbReference type="ChEBI" id="CHEBI:30413"/>
    </cofactor>
</comment>